<dbReference type="EMBL" id="QRBB01000001">
    <property type="protein sequence ID" value="RDS76464.1"/>
    <property type="molecule type" value="Genomic_DNA"/>
</dbReference>
<keyword evidence="2" id="KW-1185">Reference proteome</keyword>
<dbReference type="RefSeq" id="WP_115490694.1">
    <property type="nucleotide sequence ID" value="NZ_JACHWW010000001.1"/>
</dbReference>
<dbReference type="InterPro" id="IPR010260">
    <property type="entry name" value="AlpA"/>
</dbReference>
<name>A0A395LLY2_9SPHN</name>
<evidence type="ECO:0000313" key="1">
    <source>
        <dbReference type="EMBL" id="RDS76464.1"/>
    </source>
</evidence>
<accession>A0A395LLY2</accession>
<comment type="caution">
    <text evidence="1">The sequence shown here is derived from an EMBL/GenBank/DDBJ whole genome shotgun (WGS) entry which is preliminary data.</text>
</comment>
<evidence type="ECO:0000313" key="2">
    <source>
        <dbReference type="Proteomes" id="UP000254101"/>
    </source>
</evidence>
<dbReference type="Proteomes" id="UP000254101">
    <property type="component" value="Unassembled WGS sequence"/>
</dbReference>
<dbReference type="AlphaFoldDB" id="A0A395LLY2"/>
<gene>
    <name evidence="1" type="ORF">DL238_01795</name>
</gene>
<dbReference type="Pfam" id="PF05930">
    <property type="entry name" value="Phage_AlpA"/>
    <property type="match status" value="1"/>
</dbReference>
<protein>
    <submittedName>
        <fullName evidence="1">AlpA family transcriptional regulator</fullName>
    </submittedName>
</protein>
<dbReference type="PANTHER" id="PTHR36154:SF1">
    <property type="entry name" value="DNA-BINDING TRANSCRIPTIONAL ACTIVATOR ALPA"/>
    <property type="match status" value="1"/>
</dbReference>
<dbReference type="PANTHER" id="PTHR36154">
    <property type="entry name" value="DNA-BINDING TRANSCRIPTIONAL ACTIVATOR ALPA"/>
    <property type="match status" value="1"/>
</dbReference>
<organism evidence="1 2">
    <name type="scientific">Alteriqipengyuania lutimaris</name>
    <dbReference type="NCBI Taxonomy" id="1538146"/>
    <lineage>
        <taxon>Bacteria</taxon>
        <taxon>Pseudomonadati</taxon>
        <taxon>Pseudomonadota</taxon>
        <taxon>Alphaproteobacteria</taxon>
        <taxon>Sphingomonadales</taxon>
        <taxon>Erythrobacteraceae</taxon>
        <taxon>Alteriqipengyuania</taxon>
    </lineage>
</organism>
<proteinExistence type="predicted"/>
<dbReference type="InterPro" id="IPR052931">
    <property type="entry name" value="Prophage_regulatory_activator"/>
</dbReference>
<dbReference type="OrthoDB" id="1525365at2"/>
<reference evidence="1 2" key="1">
    <citation type="submission" date="2018-07" db="EMBL/GenBank/DDBJ databases">
        <title>Erythrobacter nanhaiensis sp. nov., a novel member of the genus Erythrobacter isolated from the South China Sea.</title>
        <authorList>
            <person name="Chen X."/>
            <person name="Liu J."/>
        </authorList>
    </citation>
    <scope>NUCLEOTIDE SEQUENCE [LARGE SCALE GENOMIC DNA]</scope>
    <source>
        <strain evidence="1 2">S-5</strain>
    </source>
</reference>
<dbReference type="Gene3D" id="1.10.238.160">
    <property type="match status" value="1"/>
</dbReference>
<sequence>MRLIRLPEVLEKTGLSRSGLYADATFPARVPLGARGVAWVEAEVEEWIEARIAARS</sequence>